<feature type="compositionally biased region" description="Basic and acidic residues" evidence="2">
    <location>
        <begin position="365"/>
        <end position="377"/>
    </location>
</feature>
<feature type="coiled-coil region" evidence="1">
    <location>
        <begin position="230"/>
        <end position="267"/>
    </location>
</feature>
<feature type="coiled-coil region" evidence="1">
    <location>
        <begin position="883"/>
        <end position="952"/>
    </location>
</feature>
<feature type="compositionally biased region" description="Basic and acidic residues" evidence="2">
    <location>
        <begin position="440"/>
        <end position="479"/>
    </location>
</feature>
<organism evidence="3">
    <name type="scientific">Xanthomonas campestris pv. juglandis</name>
    <name type="common">Xanthomonas arboricola pv. juglandis</name>
    <dbReference type="NCBI Taxonomy" id="195709"/>
    <lineage>
        <taxon>Bacteria</taxon>
        <taxon>Pseudomonadati</taxon>
        <taxon>Pseudomonadota</taxon>
        <taxon>Gammaproteobacteria</taxon>
        <taxon>Lysobacterales</taxon>
        <taxon>Lysobacteraceae</taxon>
        <taxon>Xanthomonas</taxon>
    </lineage>
</organism>
<protein>
    <submittedName>
        <fullName evidence="3">TIGR02680 family protein</fullName>
    </submittedName>
</protein>
<feature type="region of interest" description="Disordered" evidence="2">
    <location>
        <begin position="345"/>
        <end position="402"/>
    </location>
</feature>
<evidence type="ECO:0000313" key="4">
    <source>
        <dbReference type="EMBL" id="CAD1792855.1"/>
    </source>
</evidence>
<feature type="compositionally biased region" description="Basic and acidic residues" evidence="2">
    <location>
        <begin position="345"/>
        <end position="359"/>
    </location>
</feature>
<dbReference type="SUPFAM" id="SSF52540">
    <property type="entry name" value="P-loop containing nucleoside triphosphate hydrolases"/>
    <property type="match status" value="1"/>
</dbReference>
<dbReference type="NCBIfam" id="TIGR02680">
    <property type="entry name" value="TIGR02680 family protein"/>
    <property type="match status" value="1"/>
</dbReference>
<sequence length="1375" mass="151762">MTDTTSPSLPIPTLARWQPLRLGLVELFHYDSEEFWFRDGHLLLRGNNGTGKSKVLSLTLPFLFDAQLKPSRIEPDGDASKKMAWNLLLGRLDRRMGYAWLELGRLGADGQPHYLSLGCGLLAVAARPQVDSWFFVLEQQRIGQDIWLMSPARAVLTRERLRDALHDHGQVFDTATAYRRAVDERLFHLGPQRYTALMDTLIQLRQPQLSKKPDEANLSNALTEALPPISTDLLADVADALNQLEEYRRELEEYEALERAVGQFNQRYQRYAATQARRRARSLRSAQTGFDNASRDLNDGRLALGAARAAETGATQAQQRAENALAGHRSRLDELQNDPAMTDAKALDKAAADAERQQRDAGAARTERQRRQTRFEQEQQATRQRAQRAEDAGHALAEARTQASAAAETAGLVSNYGASPLAHGEAATLTPAALASAQQDLRHTAAARREQVAHLQRRCDEAEQAAHERARAQDLRDERADEAEAAAARREEADAAVERQGQHLFEAWQSHLDAAQQLQVPDSGDVLETLAAWTASLHGDNPARAALHRAQQAASLRLAQRQAMLQTEQQALEQEQATLHAERTRLQSGEDALPPPPAWRAPSAREGRGGAPLWQLVEFAPAVPADLQPGLEAALQASGLLDAWVTPDGQLLDAGGAPLPHDAQWLGRPARPDSLAAWLQPAPPAEATPMVAPAVLQRLFEGVACGEQDDPGAEAWIGPGGRFRLGALAGAWHKPRAEFIGYAARAAARARRLAEIAQRLEELDLAHAQLQAGSAQLAADQRQAASEWQSAPTDDTLRAAHLQASTRVRELDAARLRLDQAEHALRSAIQQWEAASQTLEQDARDLALPPARDALHTIDRALLAFGDRLHALTSAARACHDALAEHRQQVEREQQARTDAEHATEQAAERDLLAEEARIRLQTLRESVGAKVEELQQRIRDARQAVSSADLELKSSNEALRLAGETRARAEQKVEAADAILSERIASRQQAIEHWQGFAATGLLEIALPDAELPPQAAPWTIEPALALARRAEQALLQVKDDDDAWNRVQNQVSQDYTELGRALAALSHRAQAETSDFGLIVSIVYQNRPERPDQLGTRLASEIAQRRELLTAGEREVLENHLQAEIASAIHKLLRDAEQQVLAINAELAKRPTSTGVRFRLLWETLPESGEGGAPVGLKAARQRLLNTSTDLWSAEDRRVVGEMLQQRIAAERSRADADQGGSLHEQLARALDYRRWHRFRVQRWDGQWRPLSGPASSGERALGLTVPLFAAVSSYYSQAGHAHAPRLVLLDEVFAGIDDAARHHCWALIREFDLDFVVTSEREWACSAELPGVAIAQLQRHEGIDAVHVSRWTWDGLAKRQEPDPDRRFPPAA</sequence>
<dbReference type="EMBL" id="LR824643">
    <property type="protein sequence ID" value="CAD0329998.1"/>
    <property type="molecule type" value="Genomic_DNA"/>
</dbReference>
<dbReference type="RefSeq" id="WP_047130341.1">
    <property type="nucleotide sequence ID" value="NZ_CP012251.1"/>
</dbReference>
<dbReference type="InterPro" id="IPR027417">
    <property type="entry name" value="P-loop_NTPase"/>
</dbReference>
<feature type="region of interest" description="Disordered" evidence="2">
    <location>
        <begin position="581"/>
        <end position="607"/>
    </location>
</feature>
<dbReference type="OrthoDB" id="8527901at2"/>
<evidence type="ECO:0000313" key="5">
    <source>
        <dbReference type="Proteomes" id="UP000514411"/>
    </source>
</evidence>
<keyword evidence="1" id="KW-0175">Coiled coil</keyword>
<dbReference type="Pfam" id="PF13558">
    <property type="entry name" value="SbcC_Walker_B"/>
    <property type="match status" value="1"/>
</dbReference>
<accession>A0A2N7V587</accession>
<feature type="compositionally biased region" description="Basic and acidic residues" evidence="2">
    <location>
        <begin position="487"/>
        <end position="498"/>
    </location>
</feature>
<evidence type="ECO:0000256" key="1">
    <source>
        <dbReference type="SAM" id="Coils"/>
    </source>
</evidence>
<evidence type="ECO:0000256" key="2">
    <source>
        <dbReference type="SAM" id="MobiDB-lite"/>
    </source>
</evidence>
<proteinExistence type="predicted"/>
<dbReference type="Proteomes" id="UP000514411">
    <property type="component" value="Chromosome"/>
</dbReference>
<gene>
    <name evidence="4" type="ORF">XSP_002389</name>
    <name evidence="3" type="ORF">XSP_002412</name>
</gene>
<evidence type="ECO:0000313" key="3">
    <source>
        <dbReference type="EMBL" id="CAD0329998.1"/>
    </source>
</evidence>
<feature type="region of interest" description="Disordered" evidence="2">
    <location>
        <begin position="440"/>
        <end position="498"/>
    </location>
</feature>
<name>A0A2N7V587_XANCJ</name>
<dbReference type="InterPro" id="IPR013496">
    <property type="entry name" value="CHP02680"/>
</dbReference>
<dbReference type="EMBL" id="LR861807">
    <property type="protein sequence ID" value="CAD1792855.1"/>
    <property type="molecule type" value="Genomic_DNA"/>
</dbReference>
<reference evidence="3 5" key="1">
    <citation type="submission" date="2020-07" db="EMBL/GenBank/DDBJ databases">
        <authorList>
            <person name="Teixeira M."/>
        </authorList>
    </citation>
    <scope>NUCLEOTIDE SEQUENCE</scope>
    <source>
        <strain evidence="4">3</strain>
        <strain evidence="3">Xanthomonas arboricola pv. juglandis CPBF 427</strain>
    </source>
</reference>